<dbReference type="PANTHER" id="PTHR32438">
    <property type="entry name" value="4-ALPHA-GLUCANOTRANSFERASE DPE1, CHLOROPLASTIC/AMYLOPLASTIC"/>
    <property type="match status" value="1"/>
</dbReference>
<reference evidence="11 12" key="1">
    <citation type="submission" date="2019-02" db="EMBL/GenBank/DDBJ databases">
        <authorList>
            <person name="Goldberg S.R."/>
            <person name="Haltli B.A."/>
            <person name="Correa H."/>
            <person name="Russell K.G."/>
        </authorList>
    </citation>
    <scope>NUCLEOTIDE SEQUENCE [LARGE SCALE GENOMIC DNA]</scope>
    <source>
        <strain evidence="11 12">JCM 16186</strain>
    </source>
</reference>
<evidence type="ECO:0000256" key="6">
    <source>
        <dbReference type="ARBA" id="ARBA00022679"/>
    </source>
</evidence>
<dbReference type="PANTHER" id="PTHR32438:SF5">
    <property type="entry name" value="4-ALPHA-GLUCANOTRANSFERASE DPE1, CHLOROPLASTIC_AMYLOPLASTIC"/>
    <property type="match status" value="1"/>
</dbReference>
<keyword evidence="6 10" id="KW-0808">Transferase</keyword>
<evidence type="ECO:0000256" key="3">
    <source>
        <dbReference type="ARBA" id="ARBA00012560"/>
    </source>
</evidence>
<accession>A0ABW9RVE7</accession>
<evidence type="ECO:0000256" key="2">
    <source>
        <dbReference type="ARBA" id="ARBA00005684"/>
    </source>
</evidence>
<comment type="similarity">
    <text evidence="2 10">Belongs to the disproportionating enzyme family.</text>
</comment>
<evidence type="ECO:0000256" key="10">
    <source>
        <dbReference type="RuleBase" id="RU361207"/>
    </source>
</evidence>
<dbReference type="NCBIfam" id="NF011079">
    <property type="entry name" value="PRK14508.1-2"/>
    <property type="match status" value="1"/>
</dbReference>
<organism evidence="11 12">
    <name type="scientific">Fulvivirga kasyanovii</name>
    <dbReference type="NCBI Taxonomy" id="396812"/>
    <lineage>
        <taxon>Bacteria</taxon>
        <taxon>Pseudomonadati</taxon>
        <taxon>Bacteroidota</taxon>
        <taxon>Cytophagia</taxon>
        <taxon>Cytophagales</taxon>
        <taxon>Fulvivirgaceae</taxon>
        <taxon>Fulvivirga</taxon>
    </lineage>
</organism>
<evidence type="ECO:0000256" key="5">
    <source>
        <dbReference type="ARBA" id="ARBA00022676"/>
    </source>
</evidence>
<keyword evidence="5 10" id="KW-0328">Glycosyltransferase</keyword>
<comment type="catalytic activity">
    <reaction evidence="1 10">
        <text>Transfers a segment of a (1-&gt;4)-alpha-D-glucan to a new position in an acceptor, which may be glucose or a (1-&gt;4)-alpha-D-glucan.</text>
        <dbReference type="EC" id="2.4.1.25"/>
    </reaction>
</comment>
<comment type="caution">
    <text evidence="11">The sequence shown here is derived from an EMBL/GenBank/DDBJ whole genome shotgun (WGS) entry which is preliminary data.</text>
</comment>
<keyword evidence="12" id="KW-1185">Reference proteome</keyword>
<gene>
    <name evidence="11" type="primary">malQ</name>
    <name evidence="11" type="ORF">E1163_24840</name>
</gene>
<evidence type="ECO:0000256" key="7">
    <source>
        <dbReference type="ARBA" id="ARBA00023277"/>
    </source>
</evidence>
<dbReference type="RefSeq" id="WP_155175514.1">
    <property type="nucleotide sequence ID" value="NZ_BAAAFL010000012.1"/>
</dbReference>
<sequence>MKIDRSSGILLHITSLPSPHGIGDMGPAAYEFVDFLHNAGQKYWQILPLNPTEYHLGNSPYSSPSAFAGNVLLISPELLVDEGYLVKSDLKHSFQFAKDHVVFEEVIKYKKKLLEKAWNKFRGNKDSHKGYAGFCRKNKSWLDDYSLFMALKAHLNNTGWMNWPEELRDRKPAALKKVKLELDEHIEKEKFLQFLFFSQWKSLTTYSHKKGIRFIGDIPFYVSYDSADCWANTKYFKFDANKRPLSVSGVPPDYFSETGQLWGTPVYDWNALGKDNFHWWMERIKQNMLLFDVVRFDHFRAFSAYWDVPAGDETAINGTWQKTPGNAFFKTIKEVYPDLPFIAEDLGSLDEHVHKLRDRYALPGMKVLLFAFGDDMATNPYIPHNHLRNSIVYTGTHDNNTVKGWYQRTSRQERRRLTAYFGRRVMHTNVAELFQRMCLMSVADLVIIPMQDILGLGEEAMMNQPGTINGNWLWRMQRESLTSALERKLKTLNTVYGR</sequence>
<dbReference type="Gene3D" id="3.20.20.80">
    <property type="entry name" value="Glycosidases"/>
    <property type="match status" value="1"/>
</dbReference>
<dbReference type="InterPro" id="IPR017853">
    <property type="entry name" value="GH"/>
</dbReference>
<dbReference type="EC" id="2.4.1.25" evidence="3 10"/>
<name>A0ABW9RVE7_9BACT</name>
<dbReference type="GO" id="GO:0004134">
    <property type="term" value="F:4-alpha-glucanotransferase activity"/>
    <property type="evidence" value="ECO:0007669"/>
    <property type="project" value="UniProtKB-EC"/>
</dbReference>
<evidence type="ECO:0000313" key="11">
    <source>
        <dbReference type="EMBL" id="MTI28207.1"/>
    </source>
</evidence>
<evidence type="ECO:0000256" key="8">
    <source>
        <dbReference type="ARBA" id="ARBA00031423"/>
    </source>
</evidence>
<dbReference type="InterPro" id="IPR003385">
    <property type="entry name" value="Glyco_hydro_77"/>
</dbReference>
<dbReference type="Proteomes" id="UP000798808">
    <property type="component" value="Unassembled WGS sequence"/>
</dbReference>
<dbReference type="NCBIfam" id="NF011080">
    <property type="entry name" value="PRK14508.1-3"/>
    <property type="match status" value="1"/>
</dbReference>
<dbReference type="SUPFAM" id="SSF51445">
    <property type="entry name" value="(Trans)glycosidases"/>
    <property type="match status" value="1"/>
</dbReference>
<evidence type="ECO:0000256" key="4">
    <source>
        <dbReference type="ARBA" id="ARBA00020295"/>
    </source>
</evidence>
<keyword evidence="7 10" id="KW-0119">Carbohydrate metabolism</keyword>
<evidence type="ECO:0000256" key="9">
    <source>
        <dbReference type="ARBA" id="ARBA00031501"/>
    </source>
</evidence>
<evidence type="ECO:0000256" key="1">
    <source>
        <dbReference type="ARBA" id="ARBA00000439"/>
    </source>
</evidence>
<protein>
    <recommendedName>
        <fullName evidence="4 10">4-alpha-glucanotransferase</fullName>
        <ecNumber evidence="3 10">2.4.1.25</ecNumber>
    </recommendedName>
    <alternativeName>
        <fullName evidence="8 10">Amylomaltase</fullName>
    </alternativeName>
    <alternativeName>
        <fullName evidence="9 10">Disproportionating enzyme</fullName>
    </alternativeName>
</protein>
<proteinExistence type="inferred from homology"/>
<dbReference type="Pfam" id="PF02446">
    <property type="entry name" value="Glyco_hydro_77"/>
    <property type="match status" value="1"/>
</dbReference>
<dbReference type="EMBL" id="SMLW01000656">
    <property type="protein sequence ID" value="MTI28207.1"/>
    <property type="molecule type" value="Genomic_DNA"/>
</dbReference>
<evidence type="ECO:0000313" key="12">
    <source>
        <dbReference type="Proteomes" id="UP000798808"/>
    </source>
</evidence>
<dbReference type="NCBIfam" id="TIGR00217">
    <property type="entry name" value="malQ"/>
    <property type="match status" value="1"/>
</dbReference>